<accession>A0ABV2UN36</accession>
<organism evidence="1 2">
    <name type="scientific">Streptomyces sp. 900116325</name>
    <dbReference type="NCBI Taxonomy" id="3154295"/>
    <lineage>
        <taxon>Bacteria</taxon>
        <taxon>Bacillati</taxon>
        <taxon>Actinomycetota</taxon>
        <taxon>Actinomycetes</taxon>
        <taxon>Kitasatosporales</taxon>
        <taxon>Streptomycetaceae</taxon>
        <taxon>Streptomyces</taxon>
    </lineage>
</organism>
<dbReference type="Proteomes" id="UP001550044">
    <property type="component" value="Unassembled WGS sequence"/>
</dbReference>
<protein>
    <submittedName>
        <fullName evidence="1">Uncharacterized protein</fullName>
    </submittedName>
</protein>
<keyword evidence="2" id="KW-1185">Reference proteome</keyword>
<sequence length="61" mass="6376">MEDHRTQPFDGQGTGAGLYTADQAAVMAMAIVTQVHAAATGLEGLAEHLLVLEEHGYAGRP</sequence>
<comment type="caution">
    <text evidence="1">The sequence shown here is derived from an EMBL/GenBank/DDBJ whole genome shotgun (WGS) entry which is preliminary data.</text>
</comment>
<dbReference type="EMBL" id="JBEXIP010000120">
    <property type="protein sequence ID" value="MET8439269.1"/>
    <property type="molecule type" value="Genomic_DNA"/>
</dbReference>
<gene>
    <name evidence="1" type="ORF">ABZV61_42895</name>
</gene>
<name>A0ABV2UN36_9ACTN</name>
<dbReference type="RefSeq" id="WP_352308628.1">
    <property type="nucleotide sequence ID" value="NZ_JBEOSG010000054.1"/>
</dbReference>
<reference evidence="1 2" key="1">
    <citation type="submission" date="2024-06" db="EMBL/GenBank/DDBJ databases">
        <title>The Natural Products Discovery Center: Release of the First 8490 Sequenced Strains for Exploring Actinobacteria Biosynthetic Diversity.</title>
        <authorList>
            <person name="Kalkreuter E."/>
            <person name="Kautsar S.A."/>
            <person name="Yang D."/>
            <person name="Bader C.D."/>
            <person name="Teijaro C.N."/>
            <person name="Fluegel L."/>
            <person name="Davis C.M."/>
            <person name="Simpson J.R."/>
            <person name="Lauterbach L."/>
            <person name="Steele A.D."/>
            <person name="Gui C."/>
            <person name="Meng S."/>
            <person name="Li G."/>
            <person name="Viehrig K."/>
            <person name="Ye F."/>
            <person name="Su P."/>
            <person name="Kiefer A.F."/>
            <person name="Nichols A."/>
            <person name="Cepeda A.J."/>
            <person name="Yan W."/>
            <person name="Fan B."/>
            <person name="Jiang Y."/>
            <person name="Adhikari A."/>
            <person name="Zheng C.-J."/>
            <person name="Schuster L."/>
            <person name="Cowan T.M."/>
            <person name="Smanski M.J."/>
            <person name="Chevrette M.G."/>
            <person name="De Carvalho L.P.S."/>
            <person name="Shen B."/>
        </authorList>
    </citation>
    <scope>NUCLEOTIDE SEQUENCE [LARGE SCALE GENOMIC DNA]</scope>
    <source>
        <strain evidence="1 2">NPDC005137</strain>
    </source>
</reference>
<evidence type="ECO:0000313" key="2">
    <source>
        <dbReference type="Proteomes" id="UP001550044"/>
    </source>
</evidence>
<proteinExistence type="predicted"/>
<evidence type="ECO:0000313" key="1">
    <source>
        <dbReference type="EMBL" id="MET8439269.1"/>
    </source>
</evidence>